<dbReference type="EMBL" id="NHYD01003027">
    <property type="protein sequence ID" value="PPQ83336.1"/>
    <property type="molecule type" value="Genomic_DNA"/>
</dbReference>
<organism evidence="7 8">
    <name type="scientific">Psilocybe cyanescens</name>
    <dbReference type="NCBI Taxonomy" id="93625"/>
    <lineage>
        <taxon>Eukaryota</taxon>
        <taxon>Fungi</taxon>
        <taxon>Dikarya</taxon>
        <taxon>Basidiomycota</taxon>
        <taxon>Agaricomycotina</taxon>
        <taxon>Agaricomycetes</taxon>
        <taxon>Agaricomycetidae</taxon>
        <taxon>Agaricales</taxon>
        <taxon>Agaricineae</taxon>
        <taxon>Strophariaceae</taxon>
        <taxon>Psilocybe</taxon>
    </lineage>
</organism>
<keyword evidence="8" id="KW-1185">Reference proteome</keyword>
<keyword evidence="3" id="KW-0999">Mitochondrion inner membrane</keyword>
<evidence type="ECO:0000256" key="4">
    <source>
        <dbReference type="ARBA" id="ARBA00022946"/>
    </source>
</evidence>
<dbReference type="AlphaFoldDB" id="A0A409WXW5"/>
<keyword evidence="5" id="KW-0496">Mitochondrion</keyword>
<dbReference type="Proteomes" id="UP000283269">
    <property type="component" value="Unassembled WGS sequence"/>
</dbReference>
<dbReference type="GO" id="GO:0097193">
    <property type="term" value="P:intrinsic apoptotic signaling pathway"/>
    <property type="evidence" value="ECO:0007669"/>
    <property type="project" value="InterPro"/>
</dbReference>
<evidence type="ECO:0000256" key="5">
    <source>
        <dbReference type="ARBA" id="ARBA00023128"/>
    </source>
</evidence>
<comment type="caution">
    <text evidence="7">The sequence shown here is derived from an EMBL/GenBank/DDBJ whole genome shotgun (WGS) entry which is preliminary data.</text>
</comment>
<evidence type="ECO:0000313" key="7">
    <source>
        <dbReference type="EMBL" id="PPQ83336.1"/>
    </source>
</evidence>
<accession>A0A409WXW5</accession>
<dbReference type="InterPro" id="IPR018796">
    <property type="entry name" value="COA8"/>
</dbReference>
<reference evidence="7 8" key="1">
    <citation type="journal article" date="2018" name="Evol. Lett.">
        <title>Horizontal gene cluster transfer increased hallucinogenic mushroom diversity.</title>
        <authorList>
            <person name="Reynolds H.T."/>
            <person name="Vijayakumar V."/>
            <person name="Gluck-Thaler E."/>
            <person name="Korotkin H.B."/>
            <person name="Matheny P.B."/>
            <person name="Slot J.C."/>
        </authorList>
    </citation>
    <scope>NUCLEOTIDE SEQUENCE [LARGE SCALE GENOMIC DNA]</scope>
    <source>
        <strain evidence="7 8">2631</strain>
    </source>
</reference>
<sequence length="187" mass="21671">MRSVSSACLSSKMWSSAQKHSLNVVKATRSFHASRNHRDLVAPPDPISHMRPIIYDDPPSLSQPAYLRHPYSLAEFRAESGQGDNELQFRLLRQQLDSLHQNFWLDSNTRFYSARDAVLSSLPSTATPRDKEEALSAFFRQWVMQEKDWTDSYTVEWRARNLQLITLSARVEYHKIKSQLSNLFKNS</sequence>
<keyword evidence="4" id="KW-0809">Transit peptide</keyword>
<protein>
    <submittedName>
        <fullName evidence="7">Uncharacterized protein</fullName>
    </submittedName>
</protein>
<proteinExistence type="inferred from homology"/>
<evidence type="ECO:0000313" key="8">
    <source>
        <dbReference type="Proteomes" id="UP000283269"/>
    </source>
</evidence>
<comment type="similarity">
    <text evidence="2">Belongs to the COA8 family.</text>
</comment>
<name>A0A409WXW5_PSICY</name>
<evidence type="ECO:0000256" key="1">
    <source>
        <dbReference type="ARBA" id="ARBA00004443"/>
    </source>
</evidence>
<evidence type="ECO:0000256" key="3">
    <source>
        <dbReference type="ARBA" id="ARBA00022792"/>
    </source>
</evidence>
<dbReference type="InParanoid" id="A0A409WXW5"/>
<gene>
    <name evidence="7" type="ORF">CVT25_003975</name>
</gene>
<comment type="subcellular location">
    <subcellularLocation>
        <location evidence="1">Mitochondrion inner membrane</location>
        <topology evidence="1">Peripheral membrane protein</topology>
        <orientation evidence="1">Matrix side</orientation>
    </subcellularLocation>
</comment>
<evidence type="ECO:0000256" key="6">
    <source>
        <dbReference type="ARBA" id="ARBA00023136"/>
    </source>
</evidence>
<dbReference type="GO" id="GO:0005743">
    <property type="term" value="C:mitochondrial inner membrane"/>
    <property type="evidence" value="ECO:0007669"/>
    <property type="project" value="UniProtKB-SubCell"/>
</dbReference>
<dbReference type="OrthoDB" id="6246201at2759"/>
<dbReference type="PANTHER" id="PTHR31107:SF2">
    <property type="entry name" value="CYTOCHROME C OXIDASE ASSEMBLY FACTOR 8"/>
    <property type="match status" value="1"/>
</dbReference>
<dbReference type="PANTHER" id="PTHR31107">
    <property type="entry name" value="APOPTOGENIC PROTEIN 1, MITOCHONDRIAL"/>
    <property type="match status" value="1"/>
</dbReference>
<keyword evidence="6" id="KW-0472">Membrane</keyword>
<dbReference type="Pfam" id="PF10231">
    <property type="entry name" value="COA8"/>
    <property type="match status" value="1"/>
</dbReference>
<evidence type="ECO:0000256" key="2">
    <source>
        <dbReference type="ARBA" id="ARBA00005453"/>
    </source>
</evidence>